<gene>
    <name evidence="1" type="ORF">VFPPC_15597</name>
</gene>
<keyword evidence="2" id="KW-1185">Reference proteome</keyword>
<organism evidence="1 2">
    <name type="scientific">Pochonia chlamydosporia 170</name>
    <dbReference type="NCBI Taxonomy" id="1380566"/>
    <lineage>
        <taxon>Eukaryota</taxon>
        <taxon>Fungi</taxon>
        <taxon>Dikarya</taxon>
        <taxon>Ascomycota</taxon>
        <taxon>Pezizomycotina</taxon>
        <taxon>Sordariomycetes</taxon>
        <taxon>Hypocreomycetidae</taxon>
        <taxon>Hypocreales</taxon>
        <taxon>Clavicipitaceae</taxon>
        <taxon>Pochonia</taxon>
    </lineage>
</organism>
<evidence type="ECO:0000313" key="1">
    <source>
        <dbReference type="EMBL" id="OAQ70586.1"/>
    </source>
</evidence>
<dbReference type="SUPFAM" id="SSF53067">
    <property type="entry name" value="Actin-like ATPase domain"/>
    <property type="match status" value="2"/>
</dbReference>
<protein>
    <submittedName>
        <fullName evidence="1">Actin-like ATPase domain-containing protein</fullName>
    </submittedName>
</protein>
<dbReference type="EMBL" id="LSBJ02000002">
    <property type="protein sequence ID" value="OAQ70586.1"/>
    <property type="molecule type" value="Genomic_DNA"/>
</dbReference>
<dbReference type="KEGG" id="pchm:VFPPC_15597"/>
<dbReference type="RefSeq" id="XP_018147123.1">
    <property type="nucleotide sequence ID" value="XM_018293350.1"/>
</dbReference>
<evidence type="ECO:0000313" key="2">
    <source>
        <dbReference type="Proteomes" id="UP000078397"/>
    </source>
</evidence>
<dbReference type="AlphaFoldDB" id="A0A179FY32"/>
<dbReference type="Proteomes" id="UP000078397">
    <property type="component" value="Unassembled WGS sequence"/>
</dbReference>
<dbReference type="InterPro" id="IPR043129">
    <property type="entry name" value="ATPase_NBD"/>
</dbReference>
<reference evidence="1 2" key="1">
    <citation type="journal article" date="2016" name="PLoS Pathog.">
        <title>Biosynthesis of antibiotic leucinostatins in bio-control fungus Purpureocillium lilacinum and their inhibition on phytophthora revealed by genome mining.</title>
        <authorList>
            <person name="Wang G."/>
            <person name="Liu Z."/>
            <person name="Lin R."/>
            <person name="Li E."/>
            <person name="Mao Z."/>
            <person name="Ling J."/>
            <person name="Yang Y."/>
            <person name="Yin W.B."/>
            <person name="Xie B."/>
        </authorList>
    </citation>
    <scope>NUCLEOTIDE SEQUENCE [LARGE SCALE GENOMIC DNA]</scope>
    <source>
        <strain evidence="1">170</strain>
    </source>
</reference>
<dbReference type="Gene3D" id="3.30.420.40">
    <property type="match status" value="1"/>
</dbReference>
<dbReference type="CDD" id="cd10170">
    <property type="entry name" value="ASKHA_NBD_HSP70"/>
    <property type="match status" value="1"/>
</dbReference>
<proteinExistence type="predicted"/>
<dbReference type="OrthoDB" id="2963168at2759"/>
<dbReference type="PANTHER" id="PTHR14187">
    <property type="entry name" value="ALPHA KINASE/ELONGATION FACTOR 2 KINASE"/>
    <property type="match status" value="1"/>
</dbReference>
<accession>A0A179FY32</accession>
<dbReference type="PANTHER" id="PTHR14187:SF5">
    <property type="entry name" value="HEAT SHOCK 70 KDA PROTEIN 12A"/>
    <property type="match status" value="1"/>
</dbReference>
<sequence>MANPSCIVVGIDYGTTYSGVAFARSGEPDRVHFVSNWNTTNFLECTKQKVPSAIYYTDGDKTPIWGYEATSGHSLRWLKLLLLDEKDMPPHLKDSRYIRTATRLLEKKGKHVTEAIADYLRELWKHTLVAIKKAFGERLVALSTFKLVVTLPAIWQPYAQMRMEQAIIMAGLLEKRAAGESTLSFLPEPEAAALACFAKMSNRPDIKKHDDFVVCDAGGGTVDIITYKIAKTSPVTVRESVPGDGRLCGAVRLDEAFESLLAQKLPKDVRKALTPAEMKRVLDINWENGIKLDFTNSDKSYPVQIPFSMSLASIRCPKDVTLKRYDIWPVFQDVLDEVSQLVLDQIRRAVTRYRKAPKCVLLVGGFGKSRILFDYLKQQIKVAYSGVEVIQEEGADPWTAVCHGAVIKGLTKPQSLTSSQAKLVDSRFSRHNIGTLVNIIPFDADWHDEMDKEWCPVQRLYQAADQIEWLILKDEVIKDNEPKGFEFFQPLNEEPRQIVNDLVYSPASEAPGRCDNSVKLLCTVRWSSVPNYESLPIATTDDGFEFRELRYEIKFVTHGVSQDFQVFHNGRMVAAKSVDVDFSDSGKLVRRE</sequence>
<dbReference type="GeneID" id="28857344"/>
<dbReference type="STRING" id="1380566.A0A179FY32"/>
<name>A0A179FY32_METCM</name>
<comment type="caution">
    <text evidence="1">The sequence shown here is derived from an EMBL/GenBank/DDBJ whole genome shotgun (WGS) entry which is preliminary data.</text>
</comment>